<evidence type="ECO:0000313" key="3">
    <source>
        <dbReference type="Proteomes" id="UP000268652"/>
    </source>
</evidence>
<proteinExistence type="predicted"/>
<organism evidence="1 4">
    <name type="scientific">Streptomyces radicis</name>
    <dbReference type="NCBI Taxonomy" id="1750517"/>
    <lineage>
        <taxon>Bacteria</taxon>
        <taxon>Bacillati</taxon>
        <taxon>Actinomycetota</taxon>
        <taxon>Actinomycetes</taxon>
        <taxon>Kitasatosporales</taxon>
        <taxon>Streptomycetaceae</taxon>
        <taxon>Streptomyces</taxon>
    </lineage>
</organism>
<sequence>MVVALTALTACGADEPEPETNGVDELPAAEIEERARAAAAEASSVRLSGTVITEAGTFRLDVRLGDEGGVGEVSTEGTTFELLRIGEDLYIKADQAFWESEGIPDELETDPTEKLDSKYVRVVPDDPAYEQLSGFTDKNTLLDGLLTLDGERAIGEEGEIDGSPTIRVEAGGGAGGVIEVALMGTPYPLRLERGGAAGQLTLDDWGEEFSLNEPKEDEIVDYGDALINPDE</sequence>
<gene>
    <name evidence="2" type="ORF">D7318_14590</name>
    <name evidence="1" type="ORF">D7319_13965</name>
</gene>
<dbReference type="Proteomes" id="UP000268652">
    <property type="component" value="Unassembled WGS sequence"/>
</dbReference>
<dbReference type="OrthoDB" id="4312411at2"/>
<evidence type="ECO:0008006" key="5">
    <source>
        <dbReference type="Google" id="ProtNLM"/>
    </source>
</evidence>
<dbReference type="EMBL" id="RBDY01000009">
    <property type="protein sequence ID" value="RKN22902.1"/>
    <property type="molecule type" value="Genomic_DNA"/>
</dbReference>
<evidence type="ECO:0000313" key="2">
    <source>
        <dbReference type="EMBL" id="RKN22902.1"/>
    </source>
</evidence>
<accession>A0A3A9WSL1</accession>
<evidence type="ECO:0000313" key="4">
    <source>
        <dbReference type="Proteomes" id="UP000275024"/>
    </source>
</evidence>
<reference evidence="3 4" key="1">
    <citation type="submission" date="2018-09" db="EMBL/GenBank/DDBJ databases">
        <title>Streptomyces sp. nov. DS1-2, an endophytic actinomycete isolated from roots of Dendrobium scabrilingue.</title>
        <authorList>
            <person name="Kuncharoen N."/>
            <person name="Kudo T."/>
            <person name="Ohkuma M."/>
            <person name="Yuki M."/>
            <person name="Tanasupawat S."/>
        </authorList>
    </citation>
    <scope>NUCLEOTIDE SEQUENCE [LARGE SCALE GENOMIC DNA]</scope>
    <source>
        <strain evidence="1 4">AZ1-7</strain>
        <strain evidence="2 3">DS1-2</strain>
    </source>
</reference>
<keyword evidence="3" id="KW-1185">Reference proteome</keyword>
<dbReference type="Proteomes" id="UP000275024">
    <property type="component" value="Unassembled WGS sequence"/>
</dbReference>
<comment type="caution">
    <text evidence="1">The sequence shown here is derived from an EMBL/GenBank/DDBJ whole genome shotgun (WGS) entry which is preliminary data.</text>
</comment>
<name>A0A3A9WSL1_9ACTN</name>
<dbReference type="AlphaFoldDB" id="A0A3A9WSL1"/>
<dbReference type="EMBL" id="RBDX01000009">
    <property type="protein sequence ID" value="RKN09107.1"/>
    <property type="molecule type" value="Genomic_DNA"/>
</dbReference>
<evidence type="ECO:0000313" key="1">
    <source>
        <dbReference type="EMBL" id="RKN09107.1"/>
    </source>
</evidence>
<protein>
    <recommendedName>
        <fullName evidence="5">Lipoprotein</fullName>
    </recommendedName>
</protein>